<dbReference type="AlphaFoldDB" id="A0A1V4IS23"/>
<dbReference type="EMBL" id="MZGV01000013">
    <property type="protein sequence ID" value="OPJ62726.1"/>
    <property type="molecule type" value="Genomic_DNA"/>
</dbReference>
<dbReference type="SUPFAM" id="SSF46689">
    <property type="entry name" value="Homeodomain-like"/>
    <property type="match status" value="1"/>
</dbReference>
<accession>A0A1V4IS23</accession>
<dbReference type="STRING" id="1450648.CLORY_16060"/>
<evidence type="ECO:0000256" key="1">
    <source>
        <dbReference type="ARBA" id="ARBA00023015"/>
    </source>
</evidence>
<dbReference type="Gene3D" id="1.10.10.60">
    <property type="entry name" value="Homeodomain-like"/>
    <property type="match status" value="1"/>
</dbReference>
<evidence type="ECO:0000256" key="2">
    <source>
        <dbReference type="ARBA" id="ARBA00023125"/>
    </source>
</evidence>
<reference evidence="5 6" key="1">
    <citation type="submission" date="2017-03" db="EMBL/GenBank/DDBJ databases">
        <title>Genome sequence of Clostridium oryzae DSM 28571.</title>
        <authorList>
            <person name="Poehlein A."/>
            <person name="Daniel R."/>
        </authorList>
    </citation>
    <scope>NUCLEOTIDE SEQUENCE [LARGE SCALE GENOMIC DNA]</scope>
    <source>
        <strain evidence="5 6">DSM 28571</strain>
    </source>
</reference>
<dbReference type="SUPFAM" id="SSF51215">
    <property type="entry name" value="Regulatory protein AraC"/>
    <property type="match status" value="1"/>
</dbReference>
<dbReference type="PANTHER" id="PTHR43280">
    <property type="entry name" value="ARAC-FAMILY TRANSCRIPTIONAL REGULATOR"/>
    <property type="match status" value="1"/>
</dbReference>
<feature type="domain" description="HTH araC/xylS-type" evidence="4">
    <location>
        <begin position="174"/>
        <end position="228"/>
    </location>
</feature>
<keyword evidence="3" id="KW-0804">Transcription</keyword>
<protein>
    <submittedName>
        <fullName evidence="5">HTH-type transcriptional activator RhaS</fullName>
    </submittedName>
</protein>
<proteinExistence type="predicted"/>
<dbReference type="CDD" id="cd06986">
    <property type="entry name" value="cupin_MmsR-like_N"/>
    <property type="match status" value="1"/>
</dbReference>
<evidence type="ECO:0000256" key="3">
    <source>
        <dbReference type="ARBA" id="ARBA00023163"/>
    </source>
</evidence>
<dbReference type="RefSeq" id="WP_079423085.1">
    <property type="nucleotide sequence ID" value="NZ_MZGV01000013.1"/>
</dbReference>
<dbReference type="InterPro" id="IPR009057">
    <property type="entry name" value="Homeodomain-like_sf"/>
</dbReference>
<dbReference type="InterPro" id="IPR018060">
    <property type="entry name" value="HTH_AraC"/>
</dbReference>
<dbReference type="Pfam" id="PF00165">
    <property type="entry name" value="HTH_AraC"/>
    <property type="match status" value="1"/>
</dbReference>
<evidence type="ECO:0000313" key="5">
    <source>
        <dbReference type="EMBL" id="OPJ62726.1"/>
    </source>
</evidence>
<organism evidence="5 6">
    <name type="scientific">Clostridium oryzae</name>
    <dbReference type="NCBI Taxonomy" id="1450648"/>
    <lineage>
        <taxon>Bacteria</taxon>
        <taxon>Bacillati</taxon>
        <taxon>Bacillota</taxon>
        <taxon>Clostridia</taxon>
        <taxon>Eubacteriales</taxon>
        <taxon>Clostridiaceae</taxon>
        <taxon>Clostridium</taxon>
    </lineage>
</organism>
<keyword evidence="2" id="KW-0238">DNA-binding</keyword>
<dbReference type="InterPro" id="IPR003313">
    <property type="entry name" value="AraC-bd"/>
</dbReference>
<gene>
    <name evidence="5" type="primary">rhaS_2</name>
    <name evidence="5" type="ORF">CLORY_16060</name>
</gene>
<evidence type="ECO:0000313" key="6">
    <source>
        <dbReference type="Proteomes" id="UP000190080"/>
    </source>
</evidence>
<dbReference type="GO" id="GO:0003700">
    <property type="term" value="F:DNA-binding transcription factor activity"/>
    <property type="evidence" value="ECO:0007669"/>
    <property type="project" value="InterPro"/>
</dbReference>
<name>A0A1V4IS23_9CLOT</name>
<dbReference type="PANTHER" id="PTHR43280:SF2">
    <property type="entry name" value="HTH-TYPE TRANSCRIPTIONAL REGULATOR EXSA"/>
    <property type="match status" value="1"/>
</dbReference>
<dbReference type="Gene3D" id="2.60.120.280">
    <property type="entry name" value="Regulatory protein AraC"/>
    <property type="match status" value="1"/>
</dbReference>
<comment type="caution">
    <text evidence="5">The sequence shown here is derived from an EMBL/GenBank/DDBJ whole genome shotgun (WGS) entry which is preliminary data.</text>
</comment>
<sequence>MGNIHNSNMINNLDLKMYYCGTQACPSNHSWGPAIKEHYKIHYIHSGKGIFKFNDKTYHLEKGQGFLICPNVVSYYEADSVDPWDYSWCAFDGFNADSYLNRANLSIDNPIFNYNKNDKLNECFKQMMEAIYVKKSNDLRLQSLLYLFLAIIIDESDETAASNLRSINKNMYVSKIIEFIRLNYSHKIKIGELAKHIGLDRKYMSSLFKSAVGITLQDYLINFRLNKANDISPKEYRNQKG</sequence>
<keyword evidence="6" id="KW-1185">Reference proteome</keyword>
<dbReference type="Pfam" id="PF02311">
    <property type="entry name" value="AraC_binding"/>
    <property type="match status" value="1"/>
</dbReference>
<dbReference type="InterPro" id="IPR037923">
    <property type="entry name" value="HTH-like"/>
</dbReference>
<dbReference type="GO" id="GO:0043565">
    <property type="term" value="F:sequence-specific DNA binding"/>
    <property type="evidence" value="ECO:0007669"/>
    <property type="project" value="InterPro"/>
</dbReference>
<evidence type="ECO:0000259" key="4">
    <source>
        <dbReference type="PROSITE" id="PS01124"/>
    </source>
</evidence>
<dbReference type="PROSITE" id="PS01124">
    <property type="entry name" value="HTH_ARAC_FAMILY_2"/>
    <property type="match status" value="1"/>
</dbReference>
<dbReference type="Proteomes" id="UP000190080">
    <property type="component" value="Unassembled WGS sequence"/>
</dbReference>
<dbReference type="OrthoDB" id="9813413at2"/>
<keyword evidence="1" id="KW-0805">Transcription regulation</keyword>